<feature type="compositionally biased region" description="Polar residues" evidence="1">
    <location>
        <begin position="30"/>
        <end position="40"/>
    </location>
</feature>
<dbReference type="EMBL" id="JANPWB010000016">
    <property type="protein sequence ID" value="KAJ1082584.1"/>
    <property type="molecule type" value="Genomic_DNA"/>
</dbReference>
<evidence type="ECO:0000313" key="2">
    <source>
        <dbReference type="EMBL" id="KAJ1082584.1"/>
    </source>
</evidence>
<comment type="caution">
    <text evidence="2">The sequence shown here is derived from an EMBL/GenBank/DDBJ whole genome shotgun (WGS) entry which is preliminary data.</text>
</comment>
<feature type="compositionally biased region" description="Polar residues" evidence="1">
    <location>
        <begin position="77"/>
        <end position="87"/>
    </location>
</feature>
<feature type="region of interest" description="Disordered" evidence="1">
    <location>
        <begin position="1"/>
        <end position="109"/>
    </location>
</feature>
<evidence type="ECO:0000313" key="3">
    <source>
        <dbReference type="Proteomes" id="UP001066276"/>
    </source>
</evidence>
<protein>
    <submittedName>
        <fullName evidence="2">Uncharacterized protein</fullName>
    </submittedName>
</protein>
<evidence type="ECO:0000256" key="1">
    <source>
        <dbReference type="SAM" id="MobiDB-lite"/>
    </source>
</evidence>
<organism evidence="2 3">
    <name type="scientific">Pleurodeles waltl</name>
    <name type="common">Iberian ribbed newt</name>
    <dbReference type="NCBI Taxonomy" id="8319"/>
    <lineage>
        <taxon>Eukaryota</taxon>
        <taxon>Metazoa</taxon>
        <taxon>Chordata</taxon>
        <taxon>Craniata</taxon>
        <taxon>Vertebrata</taxon>
        <taxon>Euteleostomi</taxon>
        <taxon>Amphibia</taxon>
        <taxon>Batrachia</taxon>
        <taxon>Caudata</taxon>
        <taxon>Salamandroidea</taxon>
        <taxon>Salamandridae</taxon>
        <taxon>Pleurodelinae</taxon>
        <taxon>Pleurodeles</taxon>
    </lineage>
</organism>
<accession>A0AAV7KVK8</accession>
<feature type="compositionally biased region" description="Basic residues" evidence="1">
    <location>
        <begin position="56"/>
        <end position="66"/>
    </location>
</feature>
<dbReference type="Proteomes" id="UP001066276">
    <property type="component" value="Chromosome 12"/>
</dbReference>
<keyword evidence="3" id="KW-1185">Reference proteome</keyword>
<gene>
    <name evidence="2" type="ORF">NDU88_002749</name>
</gene>
<sequence>MRARSSAVPSGAPRVLSRRRERFKRARTGVTPSRLNSATIGRSRPALPPQASFLRGRGRHRHARRGRGADFLPPQSCRGSNVGSGSPITRLRSPRPYGPRDGCGSRSRDYLRDRSSFRAAIPVDRAALRWHPKRLLCPAPGGQGPPKQDDCVG</sequence>
<name>A0AAV7KVK8_PLEWA</name>
<reference evidence="2" key="1">
    <citation type="journal article" date="2022" name="bioRxiv">
        <title>Sequencing and chromosome-scale assembly of the giantPleurodeles waltlgenome.</title>
        <authorList>
            <person name="Brown T."/>
            <person name="Elewa A."/>
            <person name="Iarovenko S."/>
            <person name="Subramanian E."/>
            <person name="Araus A.J."/>
            <person name="Petzold A."/>
            <person name="Susuki M."/>
            <person name="Suzuki K.-i.T."/>
            <person name="Hayashi T."/>
            <person name="Toyoda A."/>
            <person name="Oliveira C."/>
            <person name="Osipova E."/>
            <person name="Leigh N.D."/>
            <person name="Simon A."/>
            <person name="Yun M.H."/>
        </authorList>
    </citation>
    <scope>NUCLEOTIDE SEQUENCE</scope>
    <source>
        <strain evidence="2">20211129_DDA</strain>
        <tissue evidence="2">Liver</tissue>
    </source>
</reference>
<proteinExistence type="predicted"/>
<feature type="compositionally biased region" description="Basic residues" evidence="1">
    <location>
        <begin position="16"/>
        <end position="27"/>
    </location>
</feature>
<dbReference type="AlphaFoldDB" id="A0AAV7KVK8"/>